<keyword evidence="1" id="KW-0812">Transmembrane</keyword>
<sequence length="252" mass="28553">MFTQFFVQLSYKFDILTRLFNSLLSVSLSLFAWNAIYLSSNNTEIGSYTRSQMLIYIVLVNIGMSIFSPGIVVRLGSLVRSGKLTMHLLRPYSFLGESLASYMGERFMSILFYCLIIPATLFIGYNASYAALLLLLFFCNLAMFFLMISLVSNLGFWLIQMWPLRPVITVAYSLLGGLFFPLNLLPQEIYHAISKNPFALVGYQFVLALQGELSTGEVAQNLFYAVLWSVLFYGLYKLSFARGLRKYEGMGA</sequence>
<keyword evidence="1" id="KW-0472">Membrane</keyword>
<gene>
    <name evidence="2" type="ORF">NPA36_09530</name>
</gene>
<evidence type="ECO:0000256" key="1">
    <source>
        <dbReference type="SAM" id="Phobius"/>
    </source>
</evidence>
<dbReference type="RefSeq" id="WP_256945923.1">
    <property type="nucleotide sequence ID" value="NZ_JANHNZ010000014.1"/>
</dbReference>
<dbReference type="PANTHER" id="PTHR36832">
    <property type="entry name" value="SLR1174 PROTEIN-RELATED"/>
    <property type="match status" value="1"/>
</dbReference>
<dbReference type="InterPro" id="IPR010390">
    <property type="entry name" value="ABC-2_transporter-like"/>
</dbReference>
<proteinExistence type="predicted"/>
<dbReference type="PANTHER" id="PTHR36832:SF1">
    <property type="entry name" value="SLR1174 PROTEIN"/>
    <property type="match status" value="1"/>
</dbReference>
<feature type="transmembrane region" description="Helical" evidence="1">
    <location>
        <begin position="218"/>
        <end position="236"/>
    </location>
</feature>
<feature type="transmembrane region" description="Helical" evidence="1">
    <location>
        <begin position="166"/>
        <end position="185"/>
    </location>
</feature>
<reference evidence="2" key="3">
    <citation type="journal article" date="2023" name="Microbiol. Resour. Announc.">
        <title>Draft Genome Sequence of Granulicatella sp. Strain S8, Isolated from a Marine Fish, Seriola quinqueradiata.</title>
        <authorList>
            <person name="Lee M."/>
            <person name="Farooq A."/>
            <person name="Jeong J.B."/>
            <person name="Jung M.Y."/>
        </authorList>
    </citation>
    <scope>NUCLEOTIDE SEQUENCE</scope>
    <source>
        <strain evidence="2">S8</strain>
    </source>
</reference>
<evidence type="ECO:0000313" key="3">
    <source>
        <dbReference type="Proteomes" id="UP001059480"/>
    </source>
</evidence>
<comment type="caution">
    <text evidence="2">The sequence shown here is derived from an EMBL/GenBank/DDBJ whole genome shotgun (WGS) entry which is preliminary data.</text>
</comment>
<accession>A0ABT1WQM6</accession>
<feature type="transmembrane region" description="Helical" evidence="1">
    <location>
        <begin position="107"/>
        <end position="125"/>
    </location>
</feature>
<feature type="transmembrane region" description="Helical" evidence="1">
    <location>
        <begin position="53"/>
        <end position="76"/>
    </location>
</feature>
<feature type="transmembrane region" description="Helical" evidence="1">
    <location>
        <begin position="131"/>
        <end position="159"/>
    </location>
</feature>
<name>A0ABT1WQM6_9LACT</name>
<organism evidence="2 3">
    <name type="scientific">Granulicatella seriolae</name>
    <dbReference type="NCBI Taxonomy" id="2967226"/>
    <lineage>
        <taxon>Bacteria</taxon>
        <taxon>Bacillati</taxon>
        <taxon>Bacillota</taxon>
        <taxon>Bacilli</taxon>
        <taxon>Lactobacillales</taxon>
        <taxon>Carnobacteriaceae</taxon>
        <taxon>Granulicatella</taxon>
    </lineage>
</organism>
<reference evidence="2" key="2">
    <citation type="journal article" date="2023" name="Curr. Microbiol.">
        <title>Granulicatella seriolae sp. nov., a Novel Facultative Anaerobe Isolated from Yellowtail Marine Fish.</title>
        <authorList>
            <person name="Lee M."/>
            <person name="Choi Y.J."/>
            <person name="Farooq A."/>
            <person name="Jeong J.B."/>
            <person name="Jung M.Y."/>
        </authorList>
    </citation>
    <scope>NUCLEOTIDE SEQUENCE</scope>
    <source>
        <strain evidence="2">S8</strain>
    </source>
</reference>
<feature type="transmembrane region" description="Helical" evidence="1">
    <location>
        <begin position="15"/>
        <end position="33"/>
    </location>
</feature>
<dbReference type="EMBL" id="JANHNZ010000014">
    <property type="protein sequence ID" value="MCQ9210786.1"/>
    <property type="molecule type" value="Genomic_DNA"/>
</dbReference>
<keyword evidence="3" id="KW-1185">Reference proteome</keyword>
<reference evidence="2" key="1">
    <citation type="submission" date="2022-07" db="EMBL/GenBank/DDBJ databases">
        <authorList>
            <person name="Jung M.-Y."/>
            <person name="Lee M."/>
        </authorList>
    </citation>
    <scope>NUCLEOTIDE SEQUENCE</scope>
    <source>
        <strain evidence="2">S8</strain>
    </source>
</reference>
<evidence type="ECO:0000313" key="2">
    <source>
        <dbReference type="EMBL" id="MCQ9210786.1"/>
    </source>
</evidence>
<keyword evidence="1" id="KW-1133">Transmembrane helix</keyword>
<dbReference type="Pfam" id="PF06182">
    <property type="entry name" value="ABC2_membrane_6"/>
    <property type="match status" value="1"/>
</dbReference>
<protein>
    <submittedName>
        <fullName evidence="2">ABC-2 family transporter protein</fullName>
    </submittedName>
</protein>
<dbReference type="Proteomes" id="UP001059480">
    <property type="component" value="Unassembled WGS sequence"/>
</dbReference>